<dbReference type="GeneID" id="36549730"/>
<dbReference type="RefSeq" id="XP_024695762.1">
    <property type="nucleotide sequence ID" value="XM_024842201.1"/>
</dbReference>
<comment type="caution">
    <text evidence="2">The sequence shown here is derived from an EMBL/GenBank/DDBJ whole genome shotgun (WGS) entry which is preliminary data.</text>
</comment>
<evidence type="ECO:0000313" key="3">
    <source>
        <dbReference type="Proteomes" id="UP000234254"/>
    </source>
</evidence>
<feature type="transmembrane region" description="Helical" evidence="1">
    <location>
        <begin position="20"/>
        <end position="40"/>
    </location>
</feature>
<dbReference type="EMBL" id="MSFM01000002">
    <property type="protein sequence ID" value="PKY07168.1"/>
    <property type="molecule type" value="Genomic_DNA"/>
</dbReference>
<dbReference type="VEuPathDB" id="FungiDB:P168DRAFT_89678"/>
<keyword evidence="1" id="KW-0472">Membrane</keyword>
<feature type="transmembrane region" description="Helical" evidence="1">
    <location>
        <begin position="99"/>
        <end position="119"/>
    </location>
</feature>
<dbReference type="AlphaFoldDB" id="A0A2I1DBB5"/>
<evidence type="ECO:0000313" key="2">
    <source>
        <dbReference type="EMBL" id="PKY07168.1"/>
    </source>
</evidence>
<keyword evidence="1" id="KW-1133">Transmembrane helix</keyword>
<name>A0A2I1DBB5_ASPC2</name>
<keyword evidence="3" id="KW-1185">Reference proteome</keyword>
<protein>
    <submittedName>
        <fullName evidence="2">Uncharacterized protein</fullName>
    </submittedName>
</protein>
<evidence type="ECO:0000256" key="1">
    <source>
        <dbReference type="SAM" id="Phobius"/>
    </source>
</evidence>
<keyword evidence="1" id="KW-0812">Transmembrane</keyword>
<gene>
    <name evidence="2" type="ORF">P168DRAFT_89678</name>
</gene>
<organism evidence="2 3">
    <name type="scientific">Aspergillus campestris (strain IBT 28561)</name>
    <dbReference type="NCBI Taxonomy" id="1392248"/>
    <lineage>
        <taxon>Eukaryota</taxon>
        <taxon>Fungi</taxon>
        <taxon>Dikarya</taxon>
        <taxon>Ascomycota</taxon>
        <taxon>Pezizomycotina</taxon>
        <taxon>Eurotiomycetes</taxon>
        <taxon>Eurotiomycetidae</taxon>
        <taxon>Eurotiales</taxon>
        <taxon>Aspergillaceae</taxon>
        <taxon>Aspergillus</taxon>
        <taxon>Aspergillus subgen. Circumdati</taxon>
    </lineage>
</organism>
<sequence>MRGERVCLFQGGTYPELCCQVVIITTIVPPLMCLVGVVWVENRLTLAQSYSFHSGSPICPREDVTLVVVARLPGSPSIQGLPFLRQKDRREEKKAPPHYIINAILCIIGIRIVLPYVSWCSVRCSHREIDSYHFRHLACCSK</sequence>
<dbReference type="Proteomes" id="UP000234254">
    <property type="component" value="Unassembled WGS sequence"/>
</dbReference>
<proteinExistence type="predicted"/>
<reference evidence="2" key="1">
    <citation type="submission" date="2016-12" db="EMBL/GenBank/DDBJ databases">
        <title>The genomes of Aspergillus section Nigri reveals drivers in fungal speciation.</title>
        <authorList>
            <consortium name="DOE Joint Genome Institute"/>
            <person name="Vesth T.C."/>
            <person name="Nybo J."/>
            <person name="Theobald S."/>
            <person name="Brandl J."/>
            <person name="Frisvad J.C."/>
            <person name="Nielsen K.F."/>
            <person name="Lyhne E.K."/>
            <person name="Kogle M.E."/>
            <person name="Kuo A."/>
            <person name="Riley R."/>
            <person name="Clum A."/>
            <person name="Nolan M."/>
            <person name="Lipzen A."/>
            <person name="Salamov A."/>
            <person name="Henrissat B."/>
            <person name="Wiebenga A."/>
            <person name="De vries R.P."/>
            <person name="Grigoriev I.V."/>
            <person name="Mortensen U.H."/>
            <person name="Andersen M.R."/>
            <person name="Baker S.E."/>
        </authorList>
    </citation>
    <scope>NUCLEOTIDE SEQUENCE</scope>
    <source>
        <strain evidence="2">IBT 28561</strain>
    </source>
</reference>
<accession>A0A2I1DBB5</accession>